<dbReference type="Pfam" id="PF05494">
    <property type="entry name" value="MlaC"/>
    <property type="match status" value="1"/>
</dbReference>
<evidence type="ECO:0000313" key="1">
    <source>
        <dbReference type="EMBL" id="KKL60818.1"/>
    </source>
</evidence>
<organism evidence="1">
    <name type="scientific">marine sediment metagenome</name>
    <dbReference type="NCBI Taxonomy" id="412755"/>
    <lineage>
        <taxon>unclassified sequences</taxon>
        <taxon>metagenomes</taxon>
        <taxon>ecological metagenomes</taxon>
    </lineage>
</organism>
<dbReference type="PANTHER" id="PTHR36573">
    <property type="entry name" value="INTERMEMBRANE PHOSPHOLIPID TRANSPORT SYSTEM BINDING PROTEIN MLAC"/>
    <property type="match status" value="1"/>
</dbReference>
<sequence>MNFRVFFLSLFSFLFLTFSTASAQQSPEEFVVSLMEEANKISTLPEHIREQALLNLVRRGFDVKTVGKFVLGRYWRKANAKQKSEFLQVFEKATVRSFSPLLSGVPLDTFKIVRVEYKHVTDIVVFSTIKPKKGETIKIRWRLRIMYNRSAYKVINITAEGVSLIVTMRSEYTTFIKRNGGIDSLIAELRRKANEKR</sequence>
<accession>A0A0F9DGK4</accession>
<name>A0A0F9DGK4_9ZZZZ</name>
<dbReference type="InterPro" id="IPR042245">
    <property type="entry name" value="Tgt2/MlaC_sf"/>
</dbReference>
<evidence type="ECO:0008006" key="2">
    <source>
        <dbReference type="Google" id="ProtNLM"/>
    </source>
</evidence>
<dbReference type="InterPro" id="IPR008869">
    <property type="entry name" value="MlaC/ttg2D"/>
</dbReference>
<proteinExistence type="predicted"/>
<comment type="caution">
    <text evidence="1">The sequence shown here is derived from an EMBL/GenBank/DDBJ whole genome shotgun (WGS) entry which is preliminary data.</text>
</comment>
<dbReference type="Gene3D" id="3.10.450.710">
    <property type="entry name" value="Tgt2/MlaC"/>
    <property type="match status" value="1"/>
</dbReference>
<reference evidence="1" key="1">
    <citation type="journal article" date="2015" name="Nature">
        <title>Complex archaea that bridge the gap between prokaryotes and eukaryotes.</title>
        <authorList>
            <person name="Spang A."/>
            <person name="Saw J.H."/>
            <person name="Jorgensen S.L."/>
            <person name="Zaremba-Niedzwiedzka K."/>
            <person name="Martijn J."/>
            <person name="Lind A.E."/>
            <person name="van Eijk R."/>
            <person name="Schleper C."/>
            <person name="Guy L."/>
            <person name="Ettema T.J."/>
        </authorList>
    </citation>
    <scope>NUCLEOTIDE SEQUENCE</scope>
</reference>
<dbReference type="AlphaFoldDB" id="A0A0F9DGK4"/>
<gene>
    <name evidence="1" type="ORF">LCGC14_2201500</name>
</gene>
<protein>
    <recommendedName>
        <fullName evidence="2">ABC transporter substrate-binding protein</fullName>
    </recommendedName>
</protein>
<dbReference type="EMBL" id="LAZR01029022">
    <property type="protein sequence ID" value="KKL60818.1"/>
    <property type="molecule type" value="Genomic_DNA"/>
</dbReference>
<dbReference type="PANTHER" id="PTHR36573:SF1">
    <property type="entry name" value="INTERMEMBRANE PHOSPHOLIPID TRANSPORT SYSTEM BINDING PROTEIN MLAC"/>
    <property type="match status" value="1"/>
</dbReference>